<dbReference type="GO" id="GO:0005737">
    <property type="term" value="C:cytoplasm"/>
    <property type="evidence" value="ECO:0007669"/>
    <property type="project" value="UniProtKB-SubCell"/>
</dbReference>
<accession>A0A6G7VBH0</accession>
<evidence type="ECO:0000256" key="7">
    <source>
        <dbReference type="ARBA" id="ARBA00023186"/>
    </source>
</evidence>
<comment type="similarity">
    <text evidence="3">Belongs to the FKBP-type PPIase family.</text>
</comment>
<protein>
    <recommendedName>
        <fullName evidence="4">peptidylprolyl isomerase</fullName>
        <ecNumber evidence="4">5.2.1.8</ecNumber>
    </recommendedName>
</protein>
<gene>
    <name evidence="9" type="ORF">GWK36_04780</name>
</gene>
<dbReference type="InterPro" id="IPR046357">
    <property type="entry name" value="PPIase_dom_sf"/>
</dbReference>
<evidence type="ECO:0000256" key="8">
    <source>
        <dbReference type="ARBA" id="ARBA00023235"/>
    </source>
</evidence>
<dbReference type="Gene3D" id="2.40.10.330">
    <property type="match status" value="1"/>
</dbReference>
<comment type="subcellular location">
    <subcellularLocation>
        <location evidence="2">Cytoplasm</location>
    </subcellularLocation>
</comment>
<evidence type="ECO:0000313" key="10">
    <source>
        <dbReference type="Proteomes" id="UP000502699"/>
    </source>
</evidence>
<dbReference type="Proteomes" id="UP000502699">
    <property type="component" value="Chromosome"/>
</dbReference>
<keyword evidence="10" id="KW-1185">Reference proteome</keyword>
<dbReference type="RefSeq" id="WP_166270177.1">
    <property type="nucleotide sequence ID" value="NZ_CP048029.1"/>
</dbReference>
<dbReference type="SUPFAM" id="SSF54534">
    <property type="entry name" value="FKBP-like"/>
    <property type="match status" value="1"/>
</dbReference>
<evidence type="ECO:0000256" key="3">
    <source>
        <dbReference type="ARBA" id="ARBA00006577"/>
    </source>
</evidence>
<sequence length="169" mass="18625">MSYTICDDMFVELIYRVLDQETGEVLSAVEFPLGYVQGRNTILSPQVMAELVGKAAGDRISIPINCTALYGPRDESLVVIDRLSNVPDAYHQLGLEILMENDQGQIRRFRVVSMDDETLTLDGNHPLCGRTVVFELEILSVREASEEEIMAGGALESAPDLSGLPVRPL</sequence>
<evidence type="ECO:0000256" key="6">
    <source>
        <dbReference type="ARBA" id="ARBA00023110"/>
    </source>
</evidence>
<dbReference type="PANTHER" id="PTHR47861">
    <property type="entry name" value="FKBP-TYPE PEPTIDYL-PROLYL CIS-TRANS ISOMERASE SLYD"/>
    <property type="match status" value="1"/>
</dbReference>
<dbReference type="KEGG" id="cjap:GWK36_04780"/>
<reference evidence="10" key="1">
    <citation type="submission" date="2020-01" db="EMBL/GenBank/DDBJ databases">
        <title>Caldichromatium gen. nov., sp. nov., a thermophilic purple sulfur bacterium member of the family Chromatiaceae isolated from Nakabusa hot spring, Japan.</title>
        <authorList>
            <person name="Saini M.K."/>
            <person name="Hanada S."/>
            <person name="Tank M."/>
        </authorList>
    </citation>
    <scope>NUCLEOTIDE SEQUENCE [LARGE SCALE GENOMIC DNA]</scope>
    <source>
        <strain evidence="10">No.7</strain>
    </source>
</reference>
<keyword evidence="6" id="KW-0697">Rotamase</keyword>
<evidence type="ECO:0000256" key="1">
    <source>
        <dbReference type="ARBA" id="ARBA00000971"/>
    </source>
</evidence>
<evidence type="ECO:0000313" key="9">
    <source>
        <dbReference type="EMBL" id="QIK37409.1"/>
    </source>
</evidence>
<dbReference type="EMBL" id="CP048029">
    <property type="protein sequence ID" value="QIK37409.1"/>
    <property type="molecule type" value="Genomic_DNA"/>
</dbReference>
<name>A0A6G7VBH0_9GAMM</name>
<dbReference type="Gene3D" id="3.10.50.40">
    <property type="match status" value="1"/>
</dbReference>
<comment type="catalytic activity">
    <reaction evidence="1">
        <text>[protein]-peptidylproline (omega=180) = [protein]-peptidylproline (omega=0)</text>
        <dbReference type="Rhea" id="RHEA:16237"/>
        <dbReference type="Rhea" id="RHEA-COMP:10747"/>
        <dbReference type="Rhea" id="RHEA-COMP:10748"/>
        <dbReference type="ChEBI" id="CHEBI:83833"/>
        <dbReference type="ChEBI" id="CHEBI:83834"/>
        <dbReference type="EC" id="5.2.1.8"/>
    </reaction>
</comment>
<dbReference type="InterPro" id="IPR048261">
    <property type="entry name" value="SlpA/SlyD-like_ins_sf"/>
</dbReference>
<proteinExistence type="inferred from homology"/>
<keyword evidence="5" id="KW-0963">Cytoplasm</keyword>
<dbReference type="AlphaFoldDB" id="A0A6G7VBH0"/>
<dbReference type="EC" id="5.2.1.8" evidence="4"/>
<organism evidence="9 10">
    <name type="scientific">Caldichromatium japonicum</name>
    <dbReference type="NCBI Taxonomy" id="2699430"/>
    <lineage>
        <taxon>Bacteria</taxon>
        <taxon>Pseudomonadati</taxon>
        <taxon>Pseudomonadota</taxon>
        <taxon>Gammaproteobacteria</taxon>
        <taxon>Chromatiales</taxon>
        <taxon>Chromatiaceae</taxon>
        <taxon>Caldichromatium</taxon>
    </lineage>
</organism>
<dbReference type="GO" id="GO:0003755">
    <property type="term" value="F:peptidyl-prolyl cis-trans isomerase activity"/>
    <property type="evidence" value="ECO:0007669"/>
    <property type="project" value="UniProtKB-KW"/>
</dbReference>
<keyword evidence="8 9" id="KW-0413">Isomerase</keyword>
<evidence type="ECO:0000256" key="5">
    <source>
        <dbReference type="ARBA" id="ARBA00022490"/>
    </source>
</evidence>
<evidence type="ECO:0000256" key="2">
    <source>
        <dbReference type="ARBA" id="ARBA00004496"/>
    </source>
</evidence>
<dbReference type="PANTHER" id="PTHR47861:SF3">
    <property type="entry name" value="FKBP-TYPE PEPTIDYL-PROLYL CIS-TRANS ISOMERASE SLYD"/>
    <property type="match status" value="1"/>
</dbReference>
<keyword evidence="7" id="KW-0143">Chaperone</keyword>
<evidence type="ECO:0000256" key="4">
    <source>
        <dbReference type="ARBA" id="ARBA00013194"/>
    </source>
</evidence>